<keyword evidence="9" id="KW-1185">Reference proteome</keyword>
<dbReference type="InterPro" id="IPR001017">
    <property type="entry name" value="DH_E1"/>
</dbReference>
<evidence type="ECO:0000256" key="2">
    <source>
        <dbReference type="ARBA" id="ARBA00003906"/>
    </source>
</evidence>
<dbReference type="OrthoDB" id="9759785at2"/>
<dbReference type="PANTHER" id="PTHR23152:SF4">
    <property type="entry name" value="2-OXOADIPATE DEHYDROGENASE COMPLEX COMPONENT E1"/>
    <property type="match status" value="1"/>
</dbReference>
<dbReference type="GO" id="GO:0045252">
    <property type="term" value="C:oxoglutarate dehydrogenase complex"/>
    <property type="evidence" value="ECO:0007669"/>
    <property type="project" value="TreeGrafter"/>
</dbReference>
<dbReference type="InterPro" id="IPR029061">
    <property type="entry name" value="THDP-binding"/>
</dbReference>
<dbReference type="InterPro" id="IPR005475">
    <property type="entry name" value="Transketolase-like_Pyr-bd"/>
</dbReference>
<sequence length="919" mass="103540">MKDFSFVTNSHPAYIESLYQDFRKDPNSVDPDWAKFFEGFDFAVSNANGKAVTAAPAAGGSTSLPVSDDQLAKELGVYRLIQAYRKKGHLIAKTNPIRERKDRKANLDLASFGLGDADLKTEFFAGSTIGVGKTTLEKIVAYLQRIYAASVGIQYTYINDRDKAKWLEKEFEAAMVQPLSLEQRRRILQKLNQGVIFEKFLHTKYIGQKRFGLEGGESTIPALDAMINVAAEYGVQESVIGMAHRGRLSVLANILGKTYEQIFNEFEGLAVPDMTMGSGDVKYHLGFRSQVTTQAGKAVNLQLMPNPSHLEVVDPIVVGFARSKADVIYDSDYDKILPILIHGDAAVAGQGIVYEVEQMSKLKGYYVGGTIHFVINNQIGFTTDFDDARSSDYCTSVASIVQAPVFHVNGDDAEAVVKVSELATRYRQEFNEDVFIDMVCYRKHGHNEGDEPKFTQPSLYALIEKHANPREVYTQFLLNNGESDAQALAKEMEKGFWDELQARLDEVKQHPLPYANQKPEEWWQALRKSAPQDFESSPVTAIKEDDFKRLFDGLMKWPENFVPLRKVSKLLQDKIKLYQEEGKVDWATGELLAYASLLIEGKDVRMSGEDVKRGTFSHRHAVLFDENTNETYNRLSHFQDKQGKFRIYNSLLSEYGVLGFEYGYAMANPNSLVLWEAQYGDFVNGAQTVIDQYITSAEQKWTTQNGLVMLLPHGYEGGGPDHSNARPERFLQQCAEENVVITNITTAANFFHALRRQLTWQFRKPLINFSPKANLRHVGAYSAMEEFTQGGFKEVLDDPFIDDAAVVKKVLLCTGKMYFDLSDKQGKDDRKDVAIVRLEQLYPLPVKQLEAISQKYKGATFFWVQEEPLNMGAAAFLQMNLKQINYGVISRNPSASTATGYSKVHAREQQQIIDTAFNI</sequence>
<dbReference type="GO" id="GO:0004591">
    <property type="term" value="F:oxoglutarate dehydrogenase (succinyl-transferring) activity"/>
    <property type="evidence" value="ECO:0007669"/>
    <property type="project" value="UniProtKB-EC"/>
</dbReference>
<comment type="cofactor">
    <cofactor evidence="1">
        <name>thiamine diphosphate</name>
        <dbReference type="ChEBI" id="CHEBI:58937"/>
    </cofactor>
</comment>
<dbReference type="Pfam" id="PF16078">
    <property type="entry name" value="2-oxogl_dehyd_N"/>
    <property type="match status" value="1"/>
</dbReference>
<reference evidence="8 9" key="1">
    <citation type="submission" date="2018-03" db="EMBL/GenBank/DDBJ databases">
        <title>Genomic Encyclopedia of Archaeal and Bacterial Type Strains, Phase II (KMG-II): from individual species to whole genera.</title>
        <authorList>
            <person name="Goeker M."/>
        </authorList>
    </citation>
    <scope>NUCLEOTIDE SEQUENCE [LARGE SCALE GENOMIC DNA]</scope>
    <source>
        <strain evidence="8 9">DSM 24859</strain>
    </source>
</reference>
<dbReference type="GO" id="GO:0005829">
    <property type="term" value="C:cytosol"/>
    <property type="evidence" value="ECO:0007669"/>
    <property type="project" value="TreeGrafter"/>
</dbReference>
<keyword evidence="5" id="KW-0560">Oxidoreductase</keyword>
<keyword evidence="6" id="KW-0786">Thiamine pyrophosphate</keyword>
<dbReference type="Gene3D" id="3.40.50.970">
    <property type="match status" value="1"/>
</dbReference>
<organism evidence="8 9">
    <name type="scientific">Chitinophaga niastensis</name>
    <dbReference type="NCBI Taxonomy" id="536980"/>
    <lineage>
        <taxon>Bacteria</taxon>
        <taxon>Pseudomonadati</taxon>
        <taxon>Bacteroidota</taxon>
        <taxon>Chitinophagia</taxon>
        <taxon>Chitinophagales</taxon>
        <taxon>Chitinophagaceae</taxon>
        <taxon>Chitinophaga</taxon>
    </lineage>
</organism>
<dbReference type="AlphaFoldDB" id="A0A2P8HVJ3"/>
<evidence type="ECO:0000256" key="6">
    <source>
        <dbReference type="ARBA" id="ARBA00023052"/>
    </source>
</evidence>
<name>A0A2P8HVJ3_CHINA</name>
<feature type="domain" description="Transketolase-like pyrimidine-binding" evidence="7">
    <location>
        <begin position="584"/>
        <end position="777"/>
    </location>
</feature>
<evidence type="ECO:0000259" key="7">
    <source>
        <dbReference type="SMART" id="SM00861"/>
    </source>
</evidence>
<evidence type="ECO:0000256" key="1">
    <source>
        <dbReference type="ARBA" id="ARBA00001964"/>
    </source>
</evidence>
<dbReference type="Gene3D" id="3.40.50.12470">
    <property type="match status" value="1"/>
</dbReference>
<evidence type="ECO:0000313" key="9">
    <source>
        <dbReference type="Proteomes" id="UP000240971"/>
    </source>
</evidence>
<dbReference type="Pfam" id="PF02779">
    <property type="entry name" value="Transket_pyr"/>
    <property type="match status" value="1"/>
</dbReference>
<evidence type="ECO:0000313" key="8">
    <source>
        <dbReference type="EMBL" id="PSL50240.1"/>
    </source>
</evidence>
<dbReference type="PIRSF" id="PIRSF000157">
    <property type="entry name" value="Oxoglu_dh_E1"/>
    <property type="match status" value="1"/>
</dbReference>
<dbReference type="Pfam" id="PF16870">
    <property type="entry name" value="OxoGdeHyase_C"/>
    <property type="match status" value="1"/>
</dbReference>
<dbReference type="EC" id="1.2.4.2" evidence="4"/>
<dbReference type="GO" id="GO:0006099">
    <property type="term" value="P:tricarboxylic acid cycle"/>
    <property type="evidence" value="ECO:0007669"/>
    <property type="project" value="TreeGrafter"/>
</dbReference>
<dbReference type="SMART" id="SM00861">
    <property type="entry name" value="Transket_pyr"/>
    <property type="match status" value="1"/>
</dbReference>
<dbReference type="NCBIfam" id="NF008907">
    <property type="entry name" value="PRK12270.1"/>
    <property type="match status" value="1"/>
</dbReference>
<comment type="similarity">
    <text evidence="3">Belongs to the alpha-ketoglutarate dehydrogenase family.</text>
</comment>
<dbReference type="InterPro" id="IPR011603">
    <property type="entry name" value="2oxoglutarate_DH_E1"/>
</dbReference>
<comment type="function">
    <text evidence="2">E1 component of the 2-oxoglutarate dehydrogenase (OGDH) complex which catalyzes the decarboxylation of 2-oxoglutarate, the first step in the conversion of 2-oxoglutarate to succinyl-CoA and CO(2).</text>
</comment>
<gene>
    <name evidence="8" type="ORF">CLV51_1011584</name>
</gene>
<dbReference type="Proteomes" id="UP000240971">
    <property type="component" value="Unassembled WGS sequence"/>
</dbReference>
<evidence type="ECO:0000256" key="4">
    <source>
        <dbReference type="ARBA" id="ARBA00012280"/>
    </source>
</evidence>
<dbReference type="NCBIfam" id="TIGR00239">
    <property type="entry name" value="2oxo_dh_E1"/>
    <property type="match status" value="1"/>
</dbReference>
<accession>A0A2P8HVJ3</accession>
<dbReference type="PANTHER" id="PTHR23152">
    <property type="entry name" value="2-OXOGLUTARATE DEHYDROGENASE"/>
    <property type="match status" value="1"/>
</dbReference>
<dbReference type="GO" id="GO:0030976">
    <property type="term" value="F:thiamine pyrophosphate binding"/>
    <property type="evidence" value="ECO:0007669"/>
    <property type="project" value="InterPro"/>
</dbReference>
<dbReference type="Gene3D" id="3.40.50.11610">
    <property type="entry name" value="Multifunctional 2-oxoglutarate metabolism enzyme, C-terminal domain"/>
    <property type="match status" value="1"/>
</dbReference>
<evidence type="ECO:0000256" key="5">
    <source>
        <dbReference type="ARBA" id="ARBA00023002"/>
    </source>
</evidence>
<protein>
    <recommendedName>
        <fullName evidence="4">oxoglutarate dehydrogenase (succinyl-transferring)</fullName>
        <ecNumber evidence="4">1.2.4.2</ecNumber>
    </recommendedName>
</protein>
<dbReference type="NCBIfam" id="NF006914">
    <property type="entry name" value="PRK09404.1"/>
    <property type="match status" value="1"/>
</dbReference>
<dbReference type="SUPFAM" id="SSF52518">
    <property type="entry name" value="Thiamin diphosphate-binding fold (THDP-binding)"/>
    <property type="match status" value="2"/>
</dbReference>
<dbReference type="Pfam" id="PF00676">
    <property type="entry name" value="E1_dh"/>
    <property type="match status" value="1"/>
</dbReference>
<dbReference type="InterPro" id="IPR031717">
    <property type="entry name" value="ODO-1/KGD_C"/>
</dbReference>
<dbReference type="CDD" id="cd02016">
    <property type="entry name" value="TPP_E1_OGDC_like"/>
    <property type="match status" value="1"/>
</dbReference>
<dbReference type="RefSeq" id="WP_106527402.1">
    <property type="nucleotide sequence ID" value="NZ_PYAW01000001.1"/>
</dbReference>
<dbReference type="Gene3D" id="1.10.287.1150">
    <property type="entry name" value="TPP helical domain"/>
    <property type="match status" value="1"/>
</dbReference>
<proteinExistence type="inferred from homology"/>
<dbReference type="InterPro" id="IPR032106">
    <property type="entry name" value="2-oxogl_dehyd_N"/>
</dbReference>
<dbReference type="InterPro" id="IPR042179">
    <property type="entry name" value="KGD_C_sf"/>
</dbReference>
<evidence type="ECO:0000256" key="3">
    <source>
        <dbReference type="ARBA" id="ARBA00006936"/>
    </source>
</evidence>
<comment type="caution">
    <text evidence="8">The sequence shown here is derived from an EMBL/GenBank/DDBJ whole genome shotgun (WGS) entry which is preliminary data.</text>
</comment>
<dbReference type="EMBL" id="PYAW01000001">
    <property type="protein sequence ID" value="PSL50240.1"/>
    <property type="molecule type" value="Genomic_DNA"/>
</dbReference>